<dbReference type="AlphaFoldDB" id="A0A1R3I8R8"/>
<proteinExistence type="predicted"/>
<keyword evidence="2" id="KW-1185">Reference proteome</keyword>
<dbReference type="EMBL" id="AWUE01018676">
    <property type="protein sequence ID" value="OMO78985.1"/>
    <property type="molecule type" value="Genomic_DNA"/>
</dbReference>
<evidence type="ECO:0000313" key="1">
    <source>
        <dbReference type="EMBL" id="OMO78985.1"/>
    </source>
</evidence>
<reference evidence="2" key="1">
    <citation type="submission" date="2013-09" db="EMBL/GenBank/DDBJ databases">
        <title>Corchorus olitorius genome sequencing.</title>
        <authorList>
            <person name="Alam M."/>
            <person name="Haque M.S."/>
            <person name="Islam M.S."/>
            <person name="Emdad E.M."/>
            <person name="Islam M.M."/>
            <person name="Ahmed B."/>
            <person name="Halim A."/>
            <person name="Hossen Q.M.M."/>
            <person name="Hossain M.Z."/>
            <person name="Ahmed R."/>
            <person name="Khan M.M."/>
            <person name="Islam R."/>
            <person name="Rashid M.M."/>
            <person name="Khan S.A."/>
            <person name="Rahman M.S."/>
            <person name="Alam M."/>
            <person name="Yahiya A.S."/>
            <person name="Khan M.S."/>
            <person name="Azam M.S."/>
            <person name="Haque T."/>
            <person name="Lashkar M.Z.H."/>
            <person name="Akhand A.I."/>
            <person name="Morshed G."/>
            <person name="Roy S."/>
            <person name="Uddin K.S."/>
            <person name="Rabeya T."/>
            <person name="Hossain A.S."/>
            <person name="Chowdhury A."/>
            <person name="Snigdha A.R."/>
            <person name="Mortoza M.S."/>
            <person name="Matin S.A."/>
            <person name="Hoque S.M.E."/>
            <person name="Islam M.K."/>
            <person name="Roy D.K."/>
            <person name="Haider R."/>
            <person name="Moosa M.M."/>
            <person name="Elias S.M."/>
            <person name="Hasan A.M."/>
            <person name="Jahan S."/>
            <person name="Shafiuddin M."/>
            <person name="Mahmood N."/>
            <person name="Shommy N.S."/>
        </authorList>
    </citation>
    <scope>NUCLEOTIDE SEQUENCE [LARGE SCALE GENOMIC DNA]</scope>
    <source>
        <strain evidence="2">cv. O-4</strain>
    </source>
</reference>
<organism evidence="1 2">
    <name type="scientific">Corchorus olitorius</name>
    <dbReference type="NCBI Taxonomy" id="93759"/>
    <lineage>
        <taxon>Eukaryota</taxon>
        <taxon>Viridiplantae</taxon>
        <taxon>Streptophyta</taxon>
        <taxon>Embryophyta</taxon>
        <taxon>Tracheophyta</taxon>
        <taxon>Spermatophyta</taxon>
        <taxon>Magnoliopsida</taxon>
        <taxon>eudicotyledons</taxon>
        <taxon>Gunneridae</taxon>
        <taxon>Pentapetalae</taxon>
        <taxon>rosids</taxon>
        <taxon>malvids</taxon>
        <taxon>Malvales</taxon>
        <taxon>Malvaceae</taxon>
        <taxon>Grewioideae</taxon>
        <taxon>Apeibeae</taxon>
        <taxon>Corchorus</taxon>
    </lineage>
</organism>
<dbReference type="Proteomes" id="UP000187203">
    <property type="component" value="Unassembled WGS sequence"/>
</dbReference>
<comment type="caution">
    <text evidence="1">The sequence shown here is derived from an EMBL/GenBank/DDBJ whole genome shotgun (WGS) entry which is preliminary data.</text>
</comment>
<protein>
    <submittedName>
        <fullName evidence="1">Uncharacterized protein</fullName>
    </submittedName>
</protein>
<accession>A0A1R3I8R8</accession>
<name>A0A1R3I8R8_9ROSI</name>
<gene>
    <name evidence="1" type="ORF">COLO4_24595</name>
</gene>
<evidence type="ECO:0000313" key="2">
    <source>
        <dbReference type="Proteomes" id="UP000187203"/>
    </source>
</evidence>
<sequence length="125" mass="13854">MTLMLSSDSPSMSKLSLSQLFNFSTNAWGSGAMQNKRVIGLTFRLSSATLPYRIVGQSSAPDSTFPMPGNSPLYLVIRLLYSVYLYKSPNHTLLSLARMPVKKTNKNRKTKGLVRAFVCTRMACP</sequence>